<evidence type="ECO:0000313" key="2">
    <source>
        <dbReference type="Proteomes" id="UP001055811"/>
    </source>
</evidence>
<organism evidence="1 2">
    <name type="scientific">Cichorium intybus</name>
    <name type="common">Chicory</name>
    <dbReference type="NCBI Taxonomy" id="13427"/>
    <lineage>
        <taxon>Eukaryota</taxon>
        <taxon>Viridiplantae</taxon>
        <taxon>Streptophyta</taxon>
        <taxon>Embryophyta</taxon>
        <taxon>Tracheophyta</taxon>
        <taxon>Spermatophyta</taxon>
        <taxon>Magnoliopsida</taxon>
        <taxon>eudicotyledons</taxon>
        <taxon>Gunneridae</taxon>
        <taxon>Pentapetalae</taxon>
        <taxon>asterids</taxon>
        <taxon>campanulids</taxon>
        <taxon>Asterales</taxon>
        <taxon>Asteraceae</taxon>
        <taxon>Cichorioideae</taxon>
        <taxon>Cichorieae</taxon>
        <taxon>Cichoriinae</taxon>
        <taxon>Cichorium</taxon>
    </lineage>
</organism>
<keyword evidence="2" id="KW-1185">Reference proteome</keyword>
<reference evidence="2" key="1">
    <citation type="journal article" date="2022" name="Mol. Ecol. Resour.">
        <title>The genomes of chicory, endive, great burdock and yacon provide insights into Asteraceae palaeo-polyploidization history and plant inulin production.</title>
        <authorList>
            <person name="Fan W."/>
            <person name="Wang S."/>
            <person name="Wang H."/>
            <person name="Wang A."/>
            <person name="Jiang F."/>
            <person name="Liu H."/>
            <person name="Zhao H."/>
            <person name="Xu D."/>
            <person name="Zhang Y."/>
        </authorList>
    </citation>
    <scope>NUCLEOTIDE SEQUENCE [LARGE SCALE GENOMIC DNA]</scope>
    <source>
        <strain evidence="2">cv. Punajuju</strain>
    </source>
</reference>
<sequence length="186" mass="21724">MNTKISDRENAYKLSTLRMIEVALLCLVALCFPIWVSMCINGNGNIKGIDGFDRTVDPYRVNVFILLDKCICLFFGRYRWIWHVVSLAKRRVHATLKSFPRARIDDIDYWKDYGSYLEGSRLNSRICLVKTRDLDDDTKLGVSSRPNTLFTVGDENLPWARRRRFAPVLRPATCRNYPWASIMMEY</sequence>
<evidence type="ECO:0000313" key="1">
    <source>
        <dbReference type="EMBL" id="KAI3690997.1"/>
    </source>
</evidence>
<dbReference type="Proteomes" id="UP001055811">
    <property type="component" value="Linkage Group LG09"/>
</dbReference>
<gene>
    <name evidence="1" type="ORF">L2E82_49210</name>
</gene>
<protein>
    <submittedName>
        <fullName evidence="1">Uncharacterized protein</fullName>
    </submittedName>
</protein>
<comment type="caution">
    <text evidence="1">The sequence shown here is derived from an EMBL/GenBank/DDBJ whole genome shotgun (WGS) entry which is preliminary data.</text>
</comment>
<proteinExistence type="predicted"/>
<reference evidence="1 2" key="2">
    <citation type="journal article" date="2022" name="Mol. Ecol. Resour.">
        <title>The genomes of chicory, endive, great burdock and yacon provide insights into Asteraceae paleo-polyploidization history and plant inulin production.</title>
        <authorList>
            <person name="Fan W."/>
            <person name="Wang S."/>
            <person name="Wang H."/>
            <person name="Wang A."/>
            <person name="Jiang F."/>
            <person name="Liu H."/>
            <person name="Zhao H."/>
            <person name="Xu D."/>
            <person name="Zhang Y."/>
        </authorList>
    </citation>
    <scope>NUCLEOTIDE SEQUENCE [LARGE SCALE GENOMIC DNA]</scope>
    <source>
        <strain evidence="2">cv. Punajuju</strain>
        <tissue evidence="1">Leaves</tissue>
    </source>
</reference>
<name>A0ACB8YZ21_CICIN</name>
<accession>A0ACB8YZ21</accession>
<dbReference type="EMBL" id="CM042017">
    <property type="protein sequence ID" value="KAI3690997.1"/>
    <property type="molecule type" value="Genomic_DNA"/>
</dbReference>